<dbReference type="EMBL" id="LT629749">
    <property type="protein sequence ID" value="SDT15130.1"/>
    <property type="molecule type" value="Genomic_DNA"/>
</dbReference>
<dbReference type="Pfam" id="PF17174">
    <property type="entry name" value="DUF5130"/>
    <property type="match status" value="1"/>
</dbReference>
<dbReference type="InterPro" id="IPR033437">
    <property type="entry name" value="DUF5130"/>
</dbReference>
<dbReference type="Gene3D" id="3.10.310.50">
    <property type="match status" value="1"/>
</dbReference>
<organism evidence="1 2">
    <name type="scientific">Friedmanniella luteola</name>
    <dbReference type="NCBI Taxonomy" id="546871"/>
    <lineage>
        <taxon>Bacteria</taxon>
        <taxon>Bacillati</taxon>
        <taxon>Actinomycetota</taxon>
        <taxon>Actinomycetes</taxon>
        <taxon>Propionibacteriales</taxon>
        <taxon>Nocardioidaceae</taxon>
        <taxon>Friedmanniella</taxon>
    </lineage>
</organism>
<name>A0A1H1Y156_9ACTN</name>
<gene>
    <name evidence="1" type="ORF">SAMN04488543_3161</name>
</gene>
<evidence type="ECO:0000313" key="1">
    <source>
        <dbReference type="EMBL" id="SDT15130.1"/>
    </source>
</evidence>
<dbReference type="STRING" id="546871.SAMN04488543_3161"/>
<reference evidence="1 2" key="1">
    <citation type="submission" date="2016-10" db="EMBL/GenBank/DDBJ databases">
        <authorList>
            <person name="de Groot N.N."/>
        </authorList>
    </citation>
    <scope>NUCLEOTIDE SEQUENCE [LARGE SCALE GENOMIC DNA]</scope>
    <source>
        <strain evidence="1 2">DSM 21741</strain>
    </source>
</reference>
<accession>A0A1H1Y156</accession>
<keyword evidence="2" id="KW-1185">Reference proteome</keyword>
<dbReference type="Proteomes" id="UP000199092">
    <property type="component" value="Chromosome I"/>
</dbReference>
<sequence length="133" mass="14308">MAPVPAGEVLDHVEKRRLQRAVEVAEQLSGLTFSVYVGPGEIPVRRHAERLHAALSDADDAVLVFCDPAGRALEIVTGRDARRVLDDFDCRLAAVSMQTSFLAGDVVGGLVNGVQQLGQSARHPETLHTSRLS</sequence>
<evidence type="ECO:0000313" key="2">
    <source>
        <dbReference type="Proteomes" id="UP000199092"/>
    </source>
</evidence>
<proteinExistence type="predicted"/>
<dbReference type="AlphaFoldDB" id="A0A1H1Y156"/>
<protein>
    <submittedName>
        <fullName evidence="1">TLP18.3, Psb32 and MOLO-1 founding protein of phosphatase</fullName>
    </submittedName>
</protein>